<organism evidence="1">
    <name type="scientific">marine metagenome</name>
    <dbReference type="NCBI Taxonomy" id="408172"/>
    <lineage>
        <taxon>unclassified sequences</taxon>
        <taxon>metagenomes</taxon>
        <taxon>ecological metagenomes</taxon>
    </lineage>
</organism>
<sequence>VLERAKFKQLTKINEHFSYLTAHVDLWTTAITCITKSKHYMRRKGVSTGNFRILLACQLGNFNAKFREFVGLTRAKFHVKFTHKLG</sequence>
<dbReference type="EMBL" id="UINC01037836">
    <property type="protein sequence ID" value="SVB33925.1"/>
    <property type="molecule type" value="Genomic_DNA"/>
</dbReference>
<feature type="non-terminal residue" evidence="1">
    <location>
        <position position="1"/>
    </location>
</feature>
<dbReference type="AlphaFoldDB" id="A0A382D6M8"/>
<accession>A0A382D6M8</accession>
<protein>
    <submittedName>
        <fullName evidence="1">Uncharacterized protein</fullName>
    </submittedName>
</protein>
<proteinExistence type="predicted"/>
<evidence type="ECO:0000313" key="1">
    <source>
        <dbReference type="EMBL" id="SVB33925.1"/>
    </source>
</evidence>
<reference evidence="1" key="1">
    <citation type="submission" date="2018-05" db="EMBL/GenBank/DDBJ databases">
        <authorList>
            <person name="Lanie J.A."/>
            <person name="Ng W.-L."/>
            <person name="Kazmierczak K.M."/>
            <person name="Andrzejewski T.M."/>
            <person name="Davidsen T.M."/>
            <person name="Wayne K.J."/>
            <person name="Tettelin H."/>
            <person name="Glass J.I."/>
            <person name="Rusch D."/>
            <person name="Podicherti R."/>
            <person name="Tsui H.-C.T."/>
            <person name="Winkler M.E."/>
        </authorList>
    </citation>
    <scope>NUCLEOTIDE SEQUENCE</scope>
</reference>
<name>A0A382D6M8_9ZZZZ</name>
<gene>
    <name evidence="1" type="ORF">METZ01_LOCUS186779</name>
</gene>